<dbReference type="GO" id="GO:0004550">
    <property type="term" value="F:nucleoside diphosphate kinase activity"/>
    <property type="evidence" value="ECO:0007669"/>
    <property type="project" value="TreeGrafter"/>
</dbReference>
<dbReference type="Gene3D" id="3.40.50.300">
    <property type="entry name" value="P-loop containing nucleotide triphosphate hydrolases"/>
    <property type="match status" value="1"/>
</dbReference>
<dbReference type="PANTHER" id="PTHR10344:SF1">
    <property type="entry name" value="THYMIDYLATE KINASE"/>
    <property type="match status" value="1"/>
</dbReference>
<protein>
    <recommendedName>
        <fullName evidence="3">dTMP kinase</fullName>
        <ecNumber evidence="3">2.7.4.9</ecNumber>
    </recommendedName>
</protein>
<evidence type="ECO:0000256" key="7">
    <source>
        <dbReference type="ARBA" id="ARBA00022777"/>
    </source>
</evidence>
<sequence>MPRGALIVFEGCDRAGKTTQCKKLVDALVQKGFPAKYMNFPGTSTHWLMNFPNVKQHVLLTDRTTPVGKIIDGYLSNKTELPDRTIHLLFSANRWECQPKMMSLLNAGTTLIVDRYSFSGIAFSAAKEGMDLKWCQNPETGLPKPDLVFMLNLNTSVMMQRGDFGSERYLPNICTLSSSNTYILYEVLEFQEKVRSNFLLLQDATWRVSSFYFMTGYGGCLVLI</sequence>
<evidence type="ECO:0000313" key="10">
    <source>
        <dbReference type="EMBL" id="CAD7586398.1"/>
    </source>
</evidence>
<dbReference type="GO" id="GO:0005829">
    <property type="term" value="C:cytosol"/>
    <property type="evidence" value="ECO:0007669"/>
    <property type="project" value="TreeGrafter"/>
</dbReference>
<evidence type="ECO:0000259" key="9">
    <source>
        <dbReference type="Pfam" id="PF02223"/>
    </source>
</evidence>
<evidence type="ECO:0000256" key="5">
    <source>
        <dbReference type="ARBA" id="ARBA00022727"/>
    </source>
</evidence>
<comment type="similarity">
    <text evidence="2">Belongs to the thymidylate kinase family.</text>
</comment>
<dbReference type="InterPro" id="IPR027417">
    <property type="entry name" value="P-loop_NTPase"/>
</dbReference>
<dbReference type="GO" id="GO:0006233">
    <property type="term" value="P:dTDP biosynthetic process"/>
    <property type="evidence" value="ECO:0007669"/>
    <property type="project" value="InterPro"/>
</dbReference>
<evidence type="ECO:0000256" key="2">
    <source>
        <dbReference type="ARBA" id="ARBA00009776"/>
    </source>
</evidence>
<organism evidence="10">
    <name type="scientific">Timema genevievae</name>
    <name type="common">Walking stick</name>
    <dbReference type="NCBI Taxonomy" id="629358"/>
    <lineage>
        <taxon>Eukaryota</taxon>
        <taxon>Metazoa</taxon>
        <taxon>Ecdysozoa</taxon>
        <taxon>Arthropoda</taxon>
        <taxon>Hexapoda</taxon>
        <taxon>Insecta</taxon>
        <taxon>Pterygota</taxon>
        <taxon>Neoptera</taxon>
        <taxon>Polyneoptera</taxon>
        <taxon>Phasmatodea</taxon>
        <taxon>Timematodea</taxon>
        <taxon>Timematoidea</taxon>
        <taxon>Timematidae</taxon>
        <taxon>Timema</taxon>
    </lineage>
</organism>
<dbReference type="AlphaFoldDB" id="A0A7R9PHF2"/>
<dbReference type="InterPro" id="IPR018095">
    <property type="entry name" value="Thymidylate_kin_CS"/>
</dbReference>
<accession>A0A7R9PHF2</accession>
<gene>
    <name evidence="10" type="ORF">TGEB3V08_LOCUS764</name>
</gene>
<keyword evidence="4" id="KW-0808">Transferase</keyword>
<dbReference type="PANTHER" id="PTHR10344">
    <property type="entry name" value="THYMIDYLATE KINASE"/>
    <property type="match status" value="1"/>
</dbReference>
<dbReference type="Pfam" id="PF02223">
    <property type="entry name" value="Thymidylate_kin"/>
    <property type="match status" value="1"/>
</dbReference>
<dbReference type="GO" id="GO:0006227">
    <property type="term" value="P:dUDP biosynthetic process"/>
    <property type="evidence" value="ECO:0007669"/>
    <property type="project" value="TreeGrafter"/>
</dbReference>
<dbReference type="GO" id="GO:0005634">
    <property type="term" value="C:nucleus"/>
    <property type="evidence" value="ECO:0007669"/>
    <property type="project" value="TreeGrafter"/>
</dbReference>
<dbReference type="GO" id="GO:0005739">
    <property type="term" value="C:mitochondrion"/>
    <property type="evidence" value="ECO:0007669"/>
    <property type="project" value="TreeGrafter"/>
</dbReference>
<keyword evidence="7" id="KW-0418">Kinase</keyword>
<keyword evidence="8" id="KW-0067">ATP-binding</keyword>
<keyword evidence="6" id="KW-0547">Nucleotide-binding</keyword>
<comment type="pathway">
    <text evidence="1">Pyrimidine metabolism; dTTP biosynthesis.</text>
</comment>
<feature type="domain" description="Thymidylate kinase-like" evidence="9">
    <location>
        <begin position="62"/>
        <end position="169"/>
    </location>
</feature>
<dbReference type="GO" id="GO:0006235">
    <property type="term" value="P:dTTP biosynthetic process"/>
    <property type="evidence" value="ECO:0007669"/>
    <property type="project" value="TreeGrafter"/>
</dbReference>
<dbReference type="EMBL" id="OE839250">
    <property type="protein sequence ID" value="CAD7586398.1"/>
    <property type="molecule type" value="Genomic_DNA"/>
</dbReference>
<evidence type="ECO:0000256" key="4">
    <source>
        <dbReference type="ARBA" id="ARBA00022679"/>
    </source>
</evidence>
<keyword evidence="5" id="KW-0545">Nucleotide biosynthesis</keyword>
<name>A0A7R9PHF2_TIMGE</name>
<dbReference type="InterPro" id="IPR039430">
    <property type="entry name" value="Thymidylate_kin-like_dom"/>
</dbReference>
<dbReference type="SUPFAM" id="SSF52540">
    <property type="entry name" value="P-loop containing nucleoside triphosphate hydrolases"/>
    <property type="match status" value="1"/>
</dbReference>
<reference evidence="10" key="1">
    <citation type="submission" date="2020-11" db="EMBL/GenBank/DDBJ databases">
        <authorList>
            <person name="Tran Van P."/>
        </authorList>
    </citation>
    <scope>NUCLEOTIDE SEQUENCE</scope>
</reference>
<dbReference type="CDD" id="cd01672">
    <property type="entry name" value="TMPK"/>
    <property type="match status" value="1"/>
</dbReference>
<evidence type="ECO:0000256" key="3">
    <source>
        <dbReference type="ARBA" id="ARBA00012980"/>
    </source>
</evidence>
<evidence type="ECO:0000256" key="8">
    <source>
        <dbReference type="ARBA" id="ARBA00022840"/>
    </source>
</evidence>
<proteinExistence type="inferred from homology"/>
<dbReference type="EC" id="2.7.4.9" evidence="3"/>
<evidence type="ECO:0000256" key="6">
    <source>
        <dbReference type="ARBA" id="ARBA00022741"/>
    </source>
</evidence>
<dbReference type="GO" id="GO:0005524">
    <property type="term" value="F:ATP binding"/>
    <property type="evidence" value="ECO:0007669"/>
    <property type="project" value="UniProtKB-KW"/>
</dbReference>
<dbReference type="GO" id="GO:0004798">
    <property type="term" value="F:dTMP kinase activity"/>
    <property type="evidence" value="ECO:0007669"/>
    <property type="project" value="UniProtKB-EC"/>
</dbReference>
<dbReference type="PROSITE" id="PS01331">
    <property type="entry name" value="THYMIDYLATE_KINASE"/>
    <property type="match status" value="1"/>
</dbReference>
<evidence type="ECO:0000256" key="1">
    <source>
        <dbReference type="ARBA" id="ARBA00004992"/>
    </source>
</evidence>